<dbReference type="PANTHER" id="PTHR30136">
    <property type="entry name" value="HELIX-TURN-HELIX TRANSCRIPTIONAL REGULATOR, ICLR FAMILY"/>
    <property type="match status" value="1"/>
</dbReference>
<dbReference type="PROSITE" id="PS51078">
    <property type="entry name" value="ICLR_ED"/>
    <property type="match status" value="1"/>
</dbReference>
<evidence type="ECO:0000259" key="5">
    <source>
        <dbReference type="PROSITE" id="PS51078"/>
    </source>
</evidence>
<dbReference type="GO" id="GO:0003677">
    <property type="term" value="F:DNA binding"/>
    <property type="evidence" value="ECO:0007669"/>
    <property type="project" value="UniProtKB-KW"/>
</dbReference>
<feature type="domain" description="HTH iclR-type" evidence="4">
    <location>
        <begin position="7"/>
        <end position="67"/>
    </location>
</feature>
<organism evidence="6 7">
    <name type="scientific">Corynebacterium crudilactis</name>
    <dbReference type="NCBI Taxonomy" id="1652495"/>
    <lineage>
        <taxon>Bacteria</taxon>
        <taxon>Bacillati</taxon>
        <taxon>Actinomycetota</taxon>
        <taxon>Actinomycetes</taxon>
        <taxon>Mycobacteriales</taxon>
        <taxon>Corynebacteriaceae</taxon>
        <taxon>Corynebacterium</taxon>
    </lineage>
</organism>
<dbReference type="GO" id="GO:0045892">
    <property type="term" value="P:negative regulation of DNA-templated transcription"/>
    <property type="evidence" value="ECO:0007669"/>
    <property type="project" value="TreeGrafter"/>
</dbReference>
<feature type="domain" description="IclR-ED" evidence="5">
    <location>
        <begin position="68"/>
        <end position="249"/>
    </location>
</feature>
<dbReference type="Pfam" id="PF01614">
    <property type="entry name" value="IclR_C"/>
    <property type="match status" value="1"/>
</dbReference>
<keyword evidence="7" id="KW-1185">Reference proteome</keyword>
<keyword evidence="3" id="KW-0804">Transcription</keyword>
<dbReference type="OrthoDB" id="60629at2"/>
<sequence length="249" mass="26869">MSEGNQGRTLERALDVIESVSTSTDPLTLTQISRATGLHIATTKRILGTLEKRDYLKASPTGYTLGPRVLPHAHAFQLQDRLALISPPILREVATISSLTSSVFVASNDQRVLISRVEAPNALGYQFPIGQILSLTLGGGKVLLAYMDTDSQDAIVNEYASIDLADGRIQSSESLKKDLENIRTDGLFISTSERSRGTVSMTAPIRNGHDDVIASLTIAGHDGIINGDAILEHQSLVLQAARRISSQMH</sequence>
<dbReference type="Gene3D" id="3.30.450.40">
    <property type="match status" value="1"/>
</dbReference>
<reference evidence="6 7" key="1">
    <citation type="submission" date="2016-05" db="EMBL/GenBank/DDBJ databases">
        <title>Complete genome sequence of Corynebacterium crudilactis, a new Corynebacterium species isolated from raw cow's milk.</title>
        <authorList>
            <person name="Christian R."/>
            <person name="Zimmermann J."/>
            <person name="Lipski A."/>
            <person name="Kalinowski J."/>
        </authorList>
    </citation>
    <scope>NUCLEOTIDE SEQUENCE [LARGE SCALE GENOMIC DNA]</scope>
    <source>
        <strain evidence="6 7">JZ16</strain>
    </source>
</reference>
<keyword evidence="2" id="KW-0238">DNA-binding</keyword>
<evidence type="ECO:0000313" key="7">
    <source>
        <dbReference type="Proteomes" id="UP000076929"/>
    </source>
</evidence>
<evidence type="ECO:0000256" key="2">
    <source>
        <dbReference type="ARBA" id="ARBA00023125"/>
    </source>
</evidence>
<evidence type="ECO:0000256" key="1">
    <source>
        <dbReference type="ARBA" id="ARBA00023015"/>
    </source>
</evidence>
<dbReference type="Proteomes" id="UP000076929">
    <property type="component" value="Chromosome"/>
</dbReference>
<dbReference type="InterPro" id="IPR005471">
    <property type="entry name" value="Tscrpt_reg_IclR_N"/>
</dbReference>
<dbReference type="InterPro" id="IPR036390">
    <property type="entry name" value="WH_DNA-bd_sf"/>
</dbReference>
<dbReference type="SMART" id="SM00346">
    <property type="entry name" value="HTH_ICLR"/>
    <property type="match status" value="1"/>
</dbReference>
<evidence type="ECO:0000259" key="4">
    <source>
        <dbReference type="PROSITE" id="PS51077"/>
    </source>
</evidence>
<dbReference type="Gene3D" id="1.10.10.10">
    <property type="entry name" value="Winged helix-like DNA-binding domain superfamily/Winged helix DNA-binding domain"/>
    <property type="match status" value="1"/>
</dbReference>
<dbReference type="InterPro" id="IPR029016">
    <property type="entry name" value="GAF-like_dom_sf"/>
</dbReference>
<dbReference type="InterPro" id="IPR036388">
    <property type="entry name" value="WH-like_DNA-bd_sf"/>
</dbReference>
<gene>
    <name evidence="6" type="ORF">ccrud_04715</name>
</gene>
<dbReference type="STRING" id="1652495.ccrud_04715"/>
<dbReference type="PROSITE" id="PS51077">
    <property type="entry name" value="HTH_ICLR"/>
    <property type="match status" value="1"/>
</dbReference>
<protein>
    <submittedName>
        <fullName evidence="6">Transcriptional regulator</fullName>
    </submittedName>
</protein>
<proteinExistence type="predicted"/>
<keyword evidence="1" id="KW-0805">Transcription regulation</keyword>
<evidence type="ECO:0000313" key="6">
    <source>
        <dbReference type="EMBL" id="ANE03584.1"/>
    </source>
</evidence>
<dbReference type="Pfam" id="PF09339">
    <property type="entry name" value="HTH_IclR"/>
    <property type="match status" value="1"/>
</dbReference>
<dbReference type="GO" id="GO:0003700">
    <property type="term" value="F:DNA-binding transcription factor activity"/>
    <property type="evidence" value="ECO:0007669"/>
    <property type="project" value="TreeGrafter"/>
</dbReference>
<dbReference type="InterPro" id="IPR050707">
    <property type="entry name" value="HTH_MetabolicPath_Reg"/>
</dbReference>
<dbReference type="RefSeq" id="WP_066565083.1">
    <property type="nucleotide sequence ID" value="NZ_CP015622.1"/>
</dbReference>
<accession>A0A172QSC9</accession>
<name>A0A172QSC9_9CORY</name>
<dbReference type="PANTHER" id="PTHR30136:SF35">
    <property type="entry name" value="HTH-TYPE TRANSCRIPTIONAL REGULATOR RV1719"/>
    <property type="match status" value="1"/>
</dbReference>
<dbReference type="SUPFAM" id="SSF46785">
    <property type="entry name" value="Winged helix' DNA-binding domain"/>
    <property type="match status" value="1"/>
</dbReference>
<dbReference type="KEGG" id="ccjz:ccrud_04715"/>
<evidence type="ECO:0000256" key="3">
    <source>
        <dbReference type="ARBA" id="ARBA00023163"/>
    </source>
</evidence>
<dbReference type="AlphaFoldDB" id="A0A172QSC9"/>
<dbReference type="EMBL" id="CP015622">
    <property type="protein sequence ID" value="ANE03584.1"/>
    <property type="molecule type" value="Genomic_DNA"/>
</dbReference>
<dbReference type="SUPFAM" id="SSF55781">
    <property type="entry name" value="GAF domain-like"/>
    <property type="match status" value="1"/>
</dbReference>
<dbReference type="InterPro" id="IPR014757">
    <property type="entry name" value="Tscrpt_reg_IclR_C"/>
</dbReference>